<dbReference type="InterPro" id="IPR036689">
    <property type="entry name" value="ESAT-6-like_sf"/>
</dbReference>
<evidence type="ECO:0000313" key="2">
    <source>
        <dbReference type="Proteomes" id="UP000286208"/>
    </source>
</evidence>
<dbReference type="Proteomes" id="UP000286208">
    <property type="component" value="Unassembled WGS sequence"/>
</dbReference>
<name>A0A438BBV8_9NOCA</name>
<keyword evidence="2" id="KW-1185">Reference proteome</keyword>
<gene>
    <name evidence="1" type="ORF">EGT67_17515</name>
</gene>
<protein>
    <submittedName>
        <fullName evidence="1">Uncharacterized protein</fullName>
    </submittedName>
</protein>
<organism evidence="1 2">
    <name type="scientific">Prescottella agglutinans</name>
    <dbReference type="NCBI Taxonomy" id="1644129"/>
    <lineage>
        <taxon>Bacteria</taxon>
        <taxon>Bacillati</taxon>
        <taxon>Actinomycetota</taxon>
        <taxon>Actinomycetes</taxon>
        <taxon>Mycobacteriales</taxon>
        <taxon>Nocardiaceae</taxon>
        <taxon>Prescottella</taxon>
    </lineage>
</organism>
<sequence length="236" mass="24949">MTTIDLKDPVATDPVPDLVENILGAAQYMSPTYWINEAAKLVCGTDPMSWIASQFAGDWQAVQRAGVSIATLGEFNAEYSRRIDQGVAGFPSFWRGEAADGASNYLTDYSSTIRSQSQDFAQIGEQIRQMAVGMYETANAVKGLWQTLFDWLITIGVTLAAAALTSWTGVGGVVGGAAVVAEIAAATAIWRQVVDTTGKAWDGAQGSIGLIAGLMAGLENVSIHQLPQASYDHPGA</sequence>
<accession>A0A438BBV8</accession>
<proteinExistence type="predicted"/>
<comment type="caution">
    <text evidence="1">The sequence shown here is derived from an EMBL/GenBank/DDBJ whole genome shotgun (WGS) entry which is preliminary data.</text>
</comment>
<dbReference type="EMBL" id="RKLP01000009">
    <property type="protein sequence ID" value="RVW08205.1"/>
    <property type="molecule type" value="Genomic_DNA"/>
</dbReference>
<dbReference type="OrthoDB" id="3692598at2"/>
<dbReference type="RefSeq" id="WP_127917366.1">
    <property type="nucleotide sequence ID" value="NZ_RKLP01000009.1"/>
</dbReference>
<evidence type="ECO:0000313" key="1">
    <source>
        <dbReference type="EMBL" id="RVW08205.1"/>
    </source>
</evidence>
<reference evidence="1 2" key="1">
    <citation type="submission" date="2018-11" db="EMBL/GenBank/DDBJ databases">
        <title>Rhodococcus spongicola sp. nov. and Rhodococcus xishaensis sp. nov. from marine sponges.</title>
        <authorList>
            <person name="Li L."/>
            <person name="Lin H.W."/>
        </authorList>
    </citation>
    <scope>NUCLEOTIDE SEQUENCE [LARGE SCALE GENOMIC DNA]</scope>
    <source>
        <strain evidence="1 2">CCTCC AB2014297</strain>
    </source>
</reference>
<dbReference type="SUPFAM" id="SSF140453">
    <property type="entry name" value="EsxAB dimer-like"/>
    <property type="match status" value="1"/>
</dbReference>
<dbReference type="AlphaFoldDB" id="A0A438BBV8"/>